<dbReference type="PANTHER" id="PTHR13182">
    <property type="entry name" value="ZINC FINGER PROTEIN 622"/>
    <property type="match status" value="1"/>
</dbReference>
<dbReference type="Pfam" id="PF12756">
    <property type="entry name" value="zf-C2H2_2"/>
    <property type="match status" value="1"/>
</dbReference>
<keyword evidence="4" id="KW-1185">Reference proteome</keyword>
<evidence type="ECO:0000259" key="2">
    <source>
        <dbReference type="Pfam" id="PF12756"/>
    </source>
</evidence>
<feature type="compositionally biased region" description="Basic and acidic residues" evidence="1">
    <location>
        <begin position="121"/>
        <end position="138"/>
    </location>
</feature>
<dbReference type="STRING" id="2512241.A0A553HSU8"/>
<feature type="region of interest" description="Disordered" evidence="1">
    <location>
        <begin position="106"/>
        <end position="177"/>
    </location>
</feature>
<accession>A0A553HSU8</accession>
<feature type="domain" description="ZN622/Rei1/Reh1 zinc finger C2H2-type" evidence="2">
    <location>
        <begin position="8"/>
        <end position="103"/>
    </location>
</feature>
<organism evidence="3 4">
    <name type="scientific">Xylaria flabelliformis</name>
    <dbReference type="NCBI Taxonomy" id="2512241"/>
    <lineage>
        <taxon>Eukaryota</taxon>
        <taxon>Fungi</taxon>
        <taxon>Dikarya</taxon>
        <taxon>Ascomycota</taxon>
        <taxon>Pezizomycotina</taxon>
        <taxon>Sordariomycetes</taxon>
        <taxon>Xylariomycetidae</taxon>
        <taxon>Xylariales</taxon>
        <taxon>Xylariaceae</taxon>
        <taxon>Xylaria</taxon>
    </lineage>
</organism>
<evidence type="ECO:0000313" key="4">
    <source>
        <dbReference type="Proteomes" id="UP000319160"/>
    </source>
</evidence>
<protein>
    <recommendedName>
        <fullName evidence="2">ZN622/Rei1/Reh1 zinc finger C2H2-type domain-containing protein</fullName>
    </recommendedName>
</protein>
<comment type="caution">
    <text evidence="3">The sequence shown here is derived from an EMBL/GenBank/DDBJ whole genome shotgun (WGS) entry which is preliminary data.</text>
</comment>
<dbReference type="AlphaFoldDB" id="A0A553HSU8"/>
<evidence type="ECO:0000313" key="3">
    <source>
        <dbReference type="EMBL" id="TRX91015.1"/>
    </source>
</evidence>
<dbReference type="InterPro" id="IPR041661">
    <property type="entry name" value="ZN622/Rei1/Reh1_Znf-C2H2"/>
</dbReference>
<dbReference type="PANTHER" id="PTHR13182:SF8">
    <property type="entry name" value="CYTOPLASMIC 60S SUBUNIT BIOGENESIS FACTOR ZNF622"/>
    <property type="match status" value="1"/>
</dbReference>
<dbReference type="GO" id="GO:0030687">
    <property type="term" value="C:preribosome, large subunit precursor"/>
    <property type="evidence" value="ECO:0007669"/>
    <property type="project" value="TreeGrafter"/>
</dbReference>
<dbReference type="GO" id="GO:0042273">
    <property type="term" value="P:ribosomal large subunit biogenesis"/>
    <property type="evidence" value="ECO:0007669"/>
    <property type="project" value="TreeGrafter"/>
</dbReference>
<dbReference type="Proteomes" id="UP000319160">
    <property type="component" value="Unassembled WGS sequence"/>
</dbReference>
<sequence length="289" mass="32892">MLPFIPGQCLFCPSSSSAFSDSVLHMQKSHGLFVPHQQHLVVDLETLFKYFHLVIFGYRECIHCKTERATVQAVQQHMTGKGHCRFDITAPDSEFAEFYDFSEPEDMEGDHLGSDMEDGDGDKGHDRKTAVKSDRKPVLADNDSIRLPSGRITSRHSSSAQAGSSRLHLRRRPRTAPSQLEYAVAEPDNEEVTEDSCRVPGVHDTRLLSKREKRERTTVTHQLASMSASDRTSLMHLPMSEQRAILATQLKHTDRVQKEERRRQGKVDRKGNKNLYAYWHTETPVYQCG</sequence>
<dbReference type="InterPro" id="IPR040025">
    <property type="entry name" value="Znf622/Rei1/Reh1"/>
</dbReference>
<dbReference type="EMBL" id="VFLP01000049">
    <property type="protein sequence ID" value="TRX91015.1"/>
    <property type="molecule type" value="Genomic_DNA"/>
</dbReference>
<gene>
    <name evidence="3" type="ORF">FHL15_007997</name>
</gene>
<reference evidence="4" key="1">
    <citation type="submission" date="2019-06" db="EMBL/GenBank/DDBJ databases">
        <title>Draft genome sequence of the griseofulvin-producing fungus Xylaria cubensis strain G536.</title>
        <authorList>
            <person name="Mead M.E."/>
            <person name="Raja H.A."/>
            <person name="Steenwyk J.L."/>
            <person name="Knowles S.L."/>
            <person name="Oberlies N.H."/>
            <person name="Rokas A."/>
        </authorList>
    </citation>
    <scope>NUCLEOTIDE SEQUENCE [LARGE SCALE GENOMIC DNA]</scope>
    <source>
        <strain evidence="4">G536</strain>
    </source>
</reference>
<dbReference type="OrthoDB" id="19329at2759"/>
<feature type="compositionally biased region" description="Low complexity" evidence="1">
    <location>
        <begin position="155"/>
        <end position="166"/>
    </location>
</feature>
<evidence type="ECO:0000256" key="1">
    <source>
        <dbReference type="SAM" id="MobiDB-lite"/>
    </source>
</evidence>
<name>A0A553HSU8_9PEZI</name>
<proteinExistence type="predicted"/>